<accession>A0A085M1T7</accession>
<proteinExistence type="predicted"/>
<keyword evidence="2" id="KW-1185">Reference proteome</keyword>
<feature type="non-terminal residue" evidence="1">
    <location>
        <position position="460"/>
    </location>
</feature>
<dbReference type="EMBL" id="KL363242">
    <property type="protein sequence ID" value="KFD51183.1"/>
    <property type="molecule type" value="Genomic_DNA"/>
</dbReference>
<organism evidence="1 2">
    <name type="scientific">Trichuris suis</name>
    <name type="common">pig whipworm</name>
    <dbReference type="NCBI Taxonomy" id="68888"/>
    <lineage>
        <taxon>Eukaryota</taxon>
        <taxon>Metazoa</taxon>
        <taxon>Ecdysozoa</taxon>
        <taxon>Nematoda</taxon>
        <taxon>Enoplea</taxon>
        <taxon>Dorylaimia</taxon>
        <taxon>Trichinellida</taxon>
        <taxon>Trichuridae</taxon>
        <taxon>Trichuris</taxon>
    </lineage>
</organism>
<gene>
    <name evidence="1" type="ORF">M513_07947</name>
</gene>
<dbReference type="AlphaFoldDB" id="A0A085M1T7"/>
<protein>
    <submittedName>
        <fullName evidence="1">Uncharacterized protein</fullName>
    </submittedName>
</protein>
<reference evidence="1 2" key="1">
    <citation type="journal article" date="2014" name="Nat. Genet.">
        <title>Genome and transcriptome of the porcine whipworm Trichuris suis.</title>
        <authorList>
            <person name="Jex A.R."/>
            <person name="Nejsum P."/>
            <person name="Schwarz E.M."/>
            <person name="Hu L."/>
            <person name="Young N.D."/>
            <person name="Hall R.S."/>
            <person name="Korhonen P.K."/>
            <person name="Liao S."/>
            <person name="Thamsborg S."/>
            <person name="Xia J."/>
            <person name="Xu P."/>
            <person name="Wang S."/>
            <person name="Scheerlinck J.P."/>
            <person name="Hofmann A."/>
            <person name="Sternberg P.W."/>
            <person name="Wang J."/>
            <person name="Gasser R.B."/>
        </authorList>
    </citation>
    <scope>NUCLEOTIDE SEQUENCE [LARGE SCALE GENOMIC DNA]</scope>
    <source>
        <strain evidence="1">DCEP-RM93M</strain>
    </source>
</reference>
<evidence type="ECO:0000313" key="2">
    <source>
        <dbReference type="Proteomes" id="UP000030764"/>
    </source>
</evidence>
<evidence type="ECO:0000313" key="1">
    <source>
        <dbReference type="EMBL" id="KFD51183.1"/>
    </source>
</evidence>
<dbReference type="Proteomes" id="UP000030764">
    <property type="component" value="Unassembled WGS sequence"/>
</dbReference>
<name>A0A085M1T7_9BILA</name>
<sequence>WEICCSQIRAKSRARSSIIDRFVYLIKEPTKVYLQVMPSTSLFSKKEGFTCGKLHKFVMSEHTIHLIVQRIAILGLLNRMIRDFAVDMFSAAVDTADGDWMTDPLEIIKLIDNLILGQIEDMATMVFELKRTIWGKIDSFISNTDLQKSGSEDEGTLLGNSHPIQRNNFNDEVLYPSEESASCIRAFGDTGYGRTASLLLTRCVQMIQGNGDASSYDPVFVIVENGAWVAPKAPKNFQLSLVLNKRTNVSGHVIREDRLRVPATQMRAEHDKKCICINVFKSSRMLRMVHYKMEVELLLFPTCSSFVHQLPLWLEASSDSSFVYPGAFYVAVTAFEPRKMEVELLLFPTCSSFVHQLPLWLEASSDSSFVYPGAFYVAVTAFEPRKMEVELLLFPTCSSFVHQLPLWLEASSDSSFVYPGAFYVAVTAFEPRINKILHNCPNDLSAVFKTDSALEKRSVF</sequence>
<feature type="non-terminal residue" evidence="1">
    <location>
        <position position="1"/>
    </location>
</feature>